<evidence type="ECO:0000313" key="2">
    <source>
        <dbReference type="Proteomes" id="UP001287059"/>
    </source>
</evidence>
<comment type="caution">
    <text evidence="1">The sequence shown here is derived from an EMBL/GenBank/DDBJ whole genome shotgun (WGS) entry which is preliminary data.</text>
</comment>
<dbReference type="Gene3D" id="3.90.550.10">
    <property type="entry name" value="Spore Coat Polysaccharide Biosynthesis Protein SpsA, Chain A"/>
    <property type="match status" value="1"/>
</dbReference>
<gene>
    <name evidence="1" type="ORF">RFN28_14195</name>
</gene>
<dbReference type="Proteomes" id="UP001287059">
    <property type="component" value="Unassembled WGS sequence"/>
</dbReference>
<proteinExistence type="predicted"/>
<dbReference type="SUPFAM" id="SSF53448">
    <property type="entry name" value="Nucleotide-diphospho-sugar transferases"/>
    <property type="match status" value="1"/>
</dbReference>
<keyword evidence="2" id="KW-1185">Reference proteome</keyword>
<dbReference type="Pfam" id="PF01501">
    <property type="entry name" value="Glyco_transf_8"/>
    <property type="match status" value="1"/>
</dbReference>
<sequence>MANLHRSCFVLAADAEYFPYAVLGARRILDVSAPIDGFILHMGAGSEDLAVADRLLGTAVKIVDVSDLMKEFDFDPGHLSVATYIRLLADELAVFEPYDRLVYVDTDVIFNRSITDLADVELNAPLLAAHDEQTYFDPTCRESLEMEPGSSHFNAGILVLNMPMIRAEGLLKRAREVAQRRVPKLDQGALNIAFAGRWQTMHPLWNLQTNYSSQIPFNRAFARHFTFGKPWWPSPEGVELVAMAIYRNLAKDTPWLDRFSRPLWTRGLRKRLFRKFDGLSGIILNKEKYRRRFRFNAERCTAIFAAHADQGMMAATYPEVLMGVVKAPK</sequence>
<dbReference type="RefSeq" id="WP_320287959.1">
    <property type="nucleotide sequence ID" value="NZ_JAVIIW010000014.1"/>
</dbReference>
<dbReference type="InterPro" id="IPR029044">
    <property type="entry name" value="Nucleotide-diphossugar_trans"/>
</dbReference>
<dbReference type="EMBL" id="JAVIIW010000014">
    <property type="protein sequence ID" value="MDX8479623.1"/>
    <property type="molecule type" value="Genomic_DNA"/>
</dbReference>
<protein>
    <submittedName>
        <fullName evidence="1">Glycosyltransferase</fullName>
    </submittedName>
</protein>
<dbReference type="PANTHER" id="PTHR11183">
    <property type="entry name" value="GLYCOGENIN SUBFAMILY MEMBER"/>
    <property type="match status" value="1"/>
</dbReference>
<dbReference type="InterPro" id="IPR050587">
    <property type="entry name" value="GNT1/Glycosyltrans_8"/>
</dbReference>
<accession>A0ABU4XY50</accession>
<reference evidence="1 2" key="1">
    <citation type="submission" date="2023-08" db="EMBL/GenBank/DDBJ databases">
        <title>Implementing the SeqCode for naming new Mesorhizobium species isolated from Vachellia karroo root nodules.</title>
        <authorList>
            <person name="Van Lill M."/>
        </authorList>
    </citation>
    <scope>NUCLEOTIDE SEQUENCE [LARGE SCALE GENOMIC DNA]</scope>
    <source>
        <strain evidence="1 2">VK24D</strain>
    </source>
</reference>
<name>A0ABU4XY50_9HYPH</name>
<evidence type="ECO:0000313" key="1">
    <source>
        <dbReference type="EMBL" id="MDX8479623.1"/>
    </source>
</evidence>
<organism evidence="1 2">
    <name type="scientific">Mesorhizobium album</name>
    <dbReference type="NCBI Taxonomy" id="3072314"/>
    <lineage>
        <taxon>Bacteria</taxon>
        <taxon>Pseudomonadati</taxon>
        <taxon>Pseudomonadota</taxon>
        <taxon>Alphaproteobacteria</taxon>
        <taxon>Hyphomicrobiales</taxon>
        <taxon>Phyllobacteriaceae</taxon>
        <taxon>Mesorhizobium</taxon>
    </lineage>
</organism>
<dbReference type="InterPro" id="IPR002495">
    <property type="entry name" value="Glyco_trans_8"/>
</dbReference>